<name>A0ABU6KHH7_9BACI</name>
<keyword evidence="7" id="KW-0378">Hydrolase</keyword>
<evidence type="ECO:0000256" key="6">
    <source>
        <dbReference type="ARBA" id="ARBA00022723"/>
    </source>
</evidence>
<keyword evidence="3" id="KW-1003">Cell membrane</keyword>
<dbReference type="PANTHER" id="PTHR43221">
    <property type="entry name" value="PROTEASE HTPX"/>
    <property type="match status" value="1"/>
</dbReference>
<keyword evidence="4" id="KW-0645">Protease</keyword>
<dbReference type="InterPro" id="IPR050083">
    <property type="entry name" value="HtpX_protease"/>
</dbReference>
<evidence type="ECO:0000313" key="16">
    <source>
        <dbReference type="Proteomes" id="UP001335737"/>
    </source>
</evidence>
<proteinExistence type="predicted"/>
<feature type="transmembrane region" description="Helical" evidence="12">
    <location>
        <begin position="300"/>
        <end position="316"/>
    </location>
</feature>
<feature type="domain" description="Peptidase M48" evidence="13">
    <location>
        <begin position="332"/>
        <end position="541"/>
    </location>
</feature>
<feature type="transmembrane region" description="Helical" evidence="12">
    <location>
        <begin position="410"/>
        <end position="431"/>
    </location>
</feature>
<evidence type="ECO:0000256" key="10">
    <source>
        <dbReference type="ARBA" id="ARBA00023049"/>
    </source>
</evidence>
<dbReference type="InterPro" id="IPR001915">
    <property type="entry name" value="Peptidase_M48"/>
</dbReference>
<reference evidence="15 16" key="1">
    <citation type="journal article" date="2024" name="Int. J. Syst. Evol. Microbiol.">
        <title>Virgibacillus tibetensis sp. nov., isolated from salt lake on the Tibetan Plateau of China.</title>
        <authorList>
            <person name="Phurbu D."/>
            <person name="Liu Z.-X."/>
            <person name="Wang R."/>
            <person name="Zheng Y.-Y."/>
            <person name="Liu H.-C."/>
            <person name="Zhou Y.-G."/>
            <person name="Yu Y.-J."/>
            <person name="Li A.-H."/>
        </authorList>
    </citation>
    <scope>NUCLEOTIDE SEQUENCE [LARGE SCALE GENOMIC DNA]</scope>
    <source>
        <strain evidence="15 16">C22-A2</strain>
    </source>
</reference>
<dbReference type="Proteomes" id="UP001335737">
    <property type="component" value="Unassembled WGS sequence"/>
</dbReference>
<keyword evidence="5 12" id="KW-0812">Transmembrane</keyword>
<evidence type="ECO:0000256" key="1">
    <source>
        <dbReference type="ARBA" id="ARBA00001947"/>
    </source>
</evidence>
<feature type="domain" description="YxkI PH" evidence="14">
    <location>
        <begin position="158"/>
        <end position="243"/>
    </location>
</feature>
<evidence type="ECO:0000256" key="12">
    <source>
        <dbReference type="SAM" id="Phobius"/>
    </source>
</evidence>
<keyword evidence="9 12" id="KW-1133">Transmembrane helix</keyword>
<evidence type="ECO:0000256" key="9">
    <source>
        <dbReference type="ARBA" id="ARBA00022989"/>
    </source>
</evidence>
<dbReference type="CDD" id="cd07329">
    <property type="entry name" value="M56_like"/>
    <property type="match status" value="1"/>
</dbReference>
<feature type="transmembrane region" description="Helical" evidence="12">
    <location>
        <begin position="130"/>
        <end position="149"/>
    </location>
</feature>
<evidence type="ECO:0000256" key="5">
    <source>
        <dbReference type="ARBA" id="ARBA00022692"/>
    </source>
</evidence>
<evidence type="ECO:0000259" key="14">
    <source>
        <dbReference type="Pfam" id="PF23492"/>
    </source>
</evidence>
<protein>
    <submittedName>
        <fullName evidence="15">M56 family metallopeptidase</fullName>
    </submittedName>
</protein>
<dbReference type="Gene3D" id="3.30.2010.10">
    <property type="entry name" value="Metalloproteases ('zincins'), catalytic domain"/>
    <property type="match status" value="1"/>
</dbReference>
<evidence type="ECO:0000256" key="4">
    <source>
        <dbReference type="ARBA" id="ARBA00022670"/>
    </source>
</evidence>
<dbReference type="RefSeq" id="WP_327608327.1">
    <property type="nucleotide sequence ID" value="NZ_JARZFX010000008.1"/>
</dbReference>
<dbReference type="InterPro" id="IPR056388">
    <property type="entry name" value="PH_YxkI"/>
</dbReference>
<comment type="cofactor">
    <cofactor evidence="1">
        <name>Zn(2+)</name>
        <dbReference type="ChEBI" id="CHEBI:29105"/>
    </cofactor>
</comment>
<accession>A0ABU6KHH7</accession>
<keyword evidence="6" id="KW-0479">Metal-binding</keyword>
<evidence type="ECO:0000259" key="13">
    <source>
        <dbReference type="Pfam" id="PF01435"/>
    </source>
</evidence>
<comment type="caution">
    <text evidence="15">The sequence shown here is derived from an EMBL/GenBank/DDBJ whole genome shotgun (WGS) entry which is preliminary data.</text>
</comment>
<keyword evidence="16" id="KW-1185">Reference proteome</keyword>
<comment type="subcellular location">
    <subcellularLocation>
        <location evidence="2">Cell membrane</location>
        <topology evidence="2">Multi-pass membrane protein</topology>
    </subcellularLocation>
</comment>
<evidence type="ECO:0000256" key="11">
    <source>
        <dbReference type="ARBA" id="ARBA00023136"/>
    </source>
</evidence>
<evidence type="ECO:0000256" key="8">
    <source>
        <dbReference type="ARBA" id="ARBA00022833"/>
    </source>
</evidence>
<gene>
    <name evidence="15" type="ORF">QGM71_14845</name>
</gene>
<organism evidence="15 16">
    <name type="scientific">Virgibacillus tibetensis</name>
    <dbReference type="NCBI Taxonomy" id="3042313"/>
    <lineage>
        <taxon>Bacteria</taxon>
        <taxon>Bacillati</taxon>
        <taxon>Bacillota</taxon>
        <taxon>Bacilli</taxon>
        <taxon>Bacillales</taxon>
        <taxon>Bacillaceae</taxon>
        <taxon>Virgibacillus</taxon>
    </lineage>
</organism>
<feature type="transmembrane region" description="Helical" evidence="12">
    <location>
        <begin position="104"/>
        <end position="124"/>
    </location>
</feature>
<evidence type="ECO:0000256" key="7">
    <source>
        <dbReference type="ARBA" id="ARBA00022801"/>
    </source>
</evidence>
<keyword evidence="11 12" id="KW-0472">Membrane</keyword>
<evidence type="ECO:0000256" key="3">
    <source>
        <dbReference type="ARBA" id="ARBA00022475"/>
    </source>
</evidence>
<keyword evidence="8" id="KW-0862">Zinc</keyword>
<dbReference type="PANTHER" id="PTHR43221:SF1">
    <property type="entry name" value="PROTEASE HTPX"/>
    <property type="match status" value="1"/>
</dbReference>
<evidence type="ECO:0000313" key="15">
    <source>
        <dbReference type="EMBL" id="MEC5424762.1"/>
    </source>
</evidence>
<dbReference type="Pfam" id="PF01435">
    <property type="entry name" value="Peptidase_M48"/>
    <property type="match status" value="1"/>
</dbReference>
<sequence length="576" mass="66062">MLPGVLSIISFVSLAFFIPIITFLLPKKIGYAAEIISAIVILVYLFMNFSFTEAMMLISLMALAYGNLGIILDKDKQNRRRQLKQELIVSDYETIKQGKDMKRITVDVLIALLVSAGAVLFLIFAPETYALLKFIIGIFLLTTLTQLIARAADFSYTKLYFLPQQERLVIVSAFESRDLPLRDIKEVHRESAPDLLRLHPLFTFLSENKDYTMSFLSVLRLSFPGENIYLTPDDVEGWQERLAGFAASNEEKREKKILPLWHPKNLKRLIWKGYFAITVKGISAYTGLLFILIWLDVSPYIMISFVLLWWLFNLYVSDRVLVAASDAVEVTKGELYDQAKTIFKQAGIAKTRLYLIDSPIYNGLATGMNIGRGTIMLTTATTKLSMDAVKAIVAHEAIHIKKRDVLTNQIARMLFFGFLAAVINLFFDQLVLLSDHLVVFIIFFYILMLVFPMYLSFVAQWMEIRADHLGAKLLESETEQMGNGLRELGNAQDQAVGKTLKYSTNDAKPLRNKPSAARDSWFIRFLEFQFQPYPPLYWRIYCLSSSLNWRETKKAWMAARWKESLPDFLRKKVQVK</sequence>
<feature type="transmembrane region" description="Helical" evidence="12">
    <location>
        <begin position="55"/>
        <end position="72"/>
    </location>
</feature>
<feature type="transmembrane region" description="Helical" evidence="12">
    <location>
        <begin position="274"/>
        <end position="294"/>
    </location>
</feature>
<feature type="transmembrane region" description="Helical" evidence="12">
    <location>
        <begin position="437"/>
        <end position="455"/>
    </location>
</feature>
<feature type="transmembrane region" description="Helical" evidence="12">
    <location>
        <begin position="31"/>
        <end position="49"/>
    </location>
</feature>
<dbReference type="Pfam" id="PF23492">
    <property type="entry name" value="bPH_9"/>
    <property type="match status" value="1"/>
</dbReference>
<dbReference type="EMBL" id="JARZFX010000008">
    <property type="protein sequence ID" value="MEC5424762.1"/>
    <property type="molecule type" value="Genomic_DNA"/>
</dbReference>
<evidence type="ECO:0000256" key="2">
    <source>
        <dbReference type="ARBA" id="ARBA00004651"/>
    </source>
</evidence>
<feature type="transmembrane region" description="Helical" evidence="12">
    <location>
        <begin position="6"/>
        <end position="24"/>
    </location>
</feature>
<keyword evidence="10" id="KW-0482">Metalloprotease</keyword>